<comment type="subcellular location">
    <subcellularLocation>
        <location evidence="2">Spore coat</location>
    </subcellularLocation>
</comment>
<comment type="similarity">
    <text evidence="3">Belongs to the CotF family.</text>
</comment>
<feature type="region of interest" description="Disordered" evidence="4">
    <location>
        <begin position="1"/>
        <end position="24"/>
    </location>
</feature>
<name>A0A5C6VAP7_9BACI</name>
<proteinExistence type="inferred from homology"/>
<dbReference type="InterPro" id="IPR012851">
    <property type="entry name" value="Spore_coat_CotF-like"/>
</dbReference>
<evidence type="ECO:0000256" key="3">
    <source>
        <dbReference type="ARBA" id="ARBA00024344"/>
    </source>
</evidence>
<evidence type="ECO:0000256" key="2">
    <source>
        <dbReference type="ARBA" id="ARBA00024325"/>
    </source>
</evidence>
<keyword evidence="5" id="KW-0167">Capsid protein</keyword>
<dbReference type="AlphaFoldDB" id="A0A5C6VAP7"/>
<accession>A0A5C6VAP7</accession>
<evidence type="ECO:0000313" key="5">
    <source>
        <dbReference type="EMBL" id="TXC81904.1"/>
    </source>
</evidence>
<comment type="caution">
    <text evidence="5">The sequence shown here is derived from an EMBL/GenBank/DDBJ whole genome shotgun (WGS) entry which is preliminary data.</text>
</comment>
<dbReference type="Gene3D" id="1.20.1260.10">
    <property type="match status" value="1"/>
</dbReference>
<evidence type="ECO:0000256" key="1">
    <source>
        <dbReference type="ARBA" id="ARBA00022969"/>
    </source>
</evidence>
<keyword evidence="5" id="KW-0946">Virion</keyword>
<dbReference type="OrthoDB" id="2577233at2"/>
<dbReference type="PANTHER" id="PTHR39183:SF1">
    <property type="entry name" value="SPORE COAT PROTEIN F-LIKE PROTEIN YHCQ"/>
    <property type="match status" value="1"/>
</dbReference>
<keyword evidence="6" id="KW-1185">Reference proteome</keyword>
<feature type="compositionally biased region" description="Polar residues" evidence="4">
    <location>
        <begin position="9"/>
        <end position="24"/>
    </location>
</feature>
<evidence type="ECO:0000313" key="6">
    <source>
        <dbReference type="Proteomes" id="UP000321363"/>
    </source>
</evidence>
<evidence type="ECO:0000256" key="4">
    <source>
        <dbReference type="SAM" id="MobiDB-lite"/>
    </source>
</evidence>
<dbReference type="Pfam" id="PF07875">
    <property type="entry name" value="Coat_F"/>
    <property type="match status" value="1"/>
</dbReference>
<dbReference type="PANTHER" id="PTHR39183">
    <property type="entry name" value="SPORE COAT PROTEIN F-LIKE PROTEIN YHCQ"/>
    <property type="match status" value="1"/>
</dbReference>
<organism evidence="5 6">
    <name type="scientific">Metabacillus litoralis</name>
    <dbReference type="NCBI Taxonomy" id="152268"/>
    <lineage>
        <taxon>Bacteria</taxon>
        <taxon>Bacillati</taxon>
        <taxon>Bacillota</taxon>
        <taxon>Bacilli</taxon>
        <taxon>Bacillales</taxon>
        <taxon>Bacillaceae</taxon>
        <taxon>Metabacillus</taxon>
    </lineage>
</organism>
<reference evidence="5 6" key="1">
    <citation type="journal article" date="2005" name="Int. J. Syst. Evol. Microbiol.">
        <title>Bacillus litoralis sp. nov., isolated from a tidal flat of the Yellow Sea in Korea.</title>
        <authorList>
            <person name="Yoon J.H."/>
            <person name="Oh T.K."/>
        </authorList>
    </citation>
    <scope>NUCLEOTIDE SEQUENCE [LARGE SCALE GENOMIC DNA]</scope>
    <source>
        <strain evidence="5 6">SW-211</strain>
    </source>
</reference>
<dbReference type="Proteomes" id="UP000321363">
    <property type="component" value="Unassembled WGS sequence"/>
</dbReference>
<protein>
    <submittedName>
        <fullName evidence="5">Spore coat protein</fullName>
    </submittedName>
</protein>
<keyword evidence="1" id="KW-0749">Sporulation</keyword>
<gene>
    <name evidence="5" type="ORF">FS935_21405</name>
</gene>
<dbReference type="RefSeq" id="WP_146950681.1">
    <property type="nucleotide sequence ID" value="NZ_VOQF01000022.1"/>
</dbReference>
<sequence length="211" mass="23864">MQNQNMNQTGQQIPPNMQQNATISKNHGGHEIFDAHEVLAGIINMLDQYQMYEQHIQDSELKNIAQRQASFVTQTYNTIVEAFSTGQDPTVPTQQYKMTQNNDVVYGVKPGQPKKPNSSINQLSDQGLSAYMLGNTKSLSTLLAMTALEMTNPVIRRVIADSVPNFIELSYEIFLYQNKHGYYQVPQLMQQDMNQMLNGYTTVPQQGNTTH</sequence>
<dbReference type="InterPro" id="IPR012347">
    <property type="entry name" value="Ferritin-like"/>
</dbReference>
<dbReference type="EMBL" id="VOQF01000022">
    <property type="protein sequence ID" value="TXC81904.1"/>
    <property type="molecule type" value="Genomic_DNA"/>
</dbReference>
<dbReference type="GO" id="GO:0030435">
    <property type="term" value="P:sporulation resulting in formation of a cellular spore"/>
    <property type="evidence" value="ECO:0007669"/>
    <property type="project" value="UniProtKB-KW"/>
</dbReference>